<name>A0ABD7SS28_VIBCL</name>
<proteinExistence type="predicted"/>
<organism evidence="1 2">
    <name type="scientific">Vibrio cholerae</name>
    <dbReference type="NCBI Taxonomy" id="666"/>
    <lineage>
        <taxon>Bacteria</taxon>
        <taxon>Pseudomonadati</taxon>
        <taxon>Pseudomonadota</taxon>
        <taxon>Gammaproteobacteria</taxon>
        <taxon>Vibrionales</taxon>
        <taxon>Vibrionaceae</taxon>
        <taxon>Vibrio</taxon>
    </lineage>
</organism>
<dbReference type="Proteomes" id="UP000323819">
    <property type="component" value="Unassembled WGS sequence"/>
</dbReference>
<evidence type="ECO:0000313" key="1">
    <source>
        <dbReference type="EMBL" id="TXX67348.1"/>
    </source>
</evidence>
<dbReference type="InterPro" id="IPR007476">
    <property type="entry name" value="RdgC"/>
</dbReference>
<comment type="caution">
    <text evidence="1">The sequence shown here is derived from an EMBL/GenBank/DDBJ whole genome shotgun (WGS) entry which is preliminary data.</text>
</comment>
<accession>A0ABD7SS28</accession>
<evidence type="ECO:0000313" key="2">
    <source>
        <dbReference type="Proteomes" id="UP000323819"/>
    </source>
</evidence>
<dbReference type="Pfam" id="PF04381">
    <property type="entry name" value="RdgC"/>
    <property type="match status" value="1"/>
</dbReference>
<dbReference type="AlphaFoldDB" id="A0ABD7SS28"/>
<sequence length="327" mass="36982">MIINRVKEYSIGGDLKLMHSTLEEIAKANPAKKTSGTVQESIGFSRIFDDLDPNARYFEFIGGQYLAKIIHETRVPSKKDIDRELARKKMEMRKADPEIKFTRSKITEIRKEVKNELRAVTAPTVNIFYLILQERTKKAWLSCSSKKDSERLMQFLGQANIRLMEEELSVDIESDLTAIIGPDAFLGEDWELGQATSLTNLSDKSKVSYASQDLSSSELGANTEKEKKAVEIELIYKTCVRLRINANQALTNIKLLQKDAPEWLNFSSEQGDESSEIDVIRAHYQLNMAIIDNLYKAVHKLIENVGSNVIGASNSEGADLEFTTMRH</sequence>
<protein>
    <recommendedName>
        <fullName evidence="3">Recombination-associated protein RdgC</fullName>
    </recommendedName>
</protein>
<evidence type="ECO:0008006" key="3">
    <source>
        <dbReference type="Google" id="ProtNLM"/>
    </source>
</evidence>
<gene>
    <name evidence="1" type="ORF">FXF03_01875</name>
</gene>
<dbReference type="EMBL" id="VSIJ01000005">
    <property type="protein sequence ID" value="TXX67348.1"/>
    <property type="molecule type" value="Genomic_DNA"/>
</dbReference>
<dbReference type="RefSeq" id="WP_148500130.1">
    <property type="nucleotide sequence ID" value="NZ_JAILXN010000001.1"/>
</dbReference>
<reference evidence="1 2" key="1">
    <citation type="submission" date="2019-06" db="EMBL/GenBank/DDBJ databases">
        <title>Vibrio cholerae phylogeny based on whole-genome sequencing reveals genetic diversity and population strucutre.</title>
        <authorList>
            <person name="Zhiqiu Y."/>
            <person name="Bin L."/>
            <person name="Lingyan J."/>
        </authorList>
    </citation>
    <scope>NUCLEOTIDE SEQUENCE [LARGE SCALE GENOMIC DNA]</scope>
    <source>
        <strain evidence="1 2">N2814</strain>
    </source>
</reference>